<protein>
    <submittedName>
        <fullName evidence="1">Uncharacterized protein</fullName>
    </submittedName>
</protein>
<keyword evidence="2" id="KW-1185">Reference proteome</keyword>
<dbReference type="EMBL" id="JQGA01000771">
    <property type="protein sequence ID" value="KGO73844.1"/>
    <property type="molecule type" value="Genomic_DNA"/>
</dbReference>
<evidence type="ECO:0000313" key="1">
    <source>
        <dbReference type="EMBL" id="KGO73844.1"/>
    </source>
</evidence>
<name>A0A0A2L1E5_PENIT</name>
<comment type="caution">
    <text evidence="1">The sequence shown here is derived from an EMBL/GenBank/DDBJ whole genome shotgun (WGS) entry which is preliminary data.</text>
</comment>
<dbReference type="Proteomes" id="UP000030104">
    <property type="component" value="Unassembled WGS sequence"/>
</dbReference>
<dbReference type="AlphaFoldDB" id="A0A0A2L1E5"/>
<reference evidence="1 2" key="1">
    <citation type="journal article" date="2015" name="Mol. Plant Microbe Interact.">
        <title>Genome, transcriptome, and functional analyses of Penicillium expansum provide new insights into secondary metabolism and pathogenicity.</title>
        <authorList>
            <person name="Ballester A.R."/>
            <person name="Marcet-Houben M."/>
            <person name="Levin E."/>
            <person name="Sela N."/>
            <person name="Selma-Lazaro C."/>
            <person name="Carmona L."/>
            <person name="Wisniewski M."/>
            <person name="Droby S."/>
            <person name="Gonzalez-Candelas L."/>
            <person name="Gabaldon T."/>
        </authorList>
    </citation>
    <scope>NUCLEOTIDE SEQUENCE [LARGE SCALE GENOMIC DNA]</scope>
    <source>
        <strain evidence="1 2">PHI-1</strain>
    </source>
</reference>
<gene>
    <name evidence="1" type="ORF">PITC_035600</name>
</gene>
<dbReference type="HOGENOM" id="CLU_3242330_0_0_1"/>
<organism evidence="1 2">
    <name type="scientific">Penicillium italicum</name>
    <name type="common">Blue mold</name>
    <dbReference type="NCBI Taxonomy" id="40296"/>
    <lineage>
        <taxon>Eukaryota</taxon>
        <taxon>Fungi</taxon>
        <taxon>Dikarya</taxon>
        <taxon>Ascomycota</taxon>
        <taxon>Pezizomycotina</taxon>
        <taxon>Eurotiomycetes</taxon>
        <taxon>Eurotiomycetidae</taxon>
        <taxon>Eurotiales</taxon>
        <taxon>Aspergillaceae</taxon>
        <taxon>Penicillium</taxon>
    </lineage>
</organism>
<evidence type="ECO:0000313" key="2">
    <source>
        <dbReference type="Proteomes" id="UP000030104"/>
    </source>
</evidence>
<accession>A0A0A2L1E5</accession>
<sequence>MQRALQSVVYVDLHKSTLVQPNARRYKPREFSEWKCTGFTHQA</sequence>
<proteinExistence type="predicted"/>